<dbReference type="RefSeq" id="WP_013280366.1">
    <property type="nucleotide sequence ID" value="NC_014387.1"/>
</dbReference>
<dbReference type="EMBL" id="CP001810">
    <property type="protein sequence ID" value="ADL33710.1"/>
    <property type="molecule type" value="Genomic_DNA"/>
</dbReference>
<dbReference type="SUPFAM" id="SSF64182">
    <property type="entry name" value="DHH phosphoesterases"/>
    <property type="match status" value="1"/>
</dbReference>
<dbReference type="InterPro" id="IPR003156">
    <property type="entry name" value="DHHA1_dom"/>
</dbReference>
<dbReference type="InterPro" id="IPR001667">
    <property type="entry name" value="DDH_dom"/>
</dbReference>
<dbReference type="Gene3D" id="3.90.1640.10">
    <property type="entry name" value="inorganic pyrophosphatase (n-terminal core)"/>
    <property type="match status" value="1"/>
</dbReference>
<dbReference type="PANTHER" id="PTHR47618">
    <property type="entry name" value="BIFUNCTIONAL OLIGORIBONUCLEASE AND PAP PHOSPHATASE NRNA"/>
    <property type="match status" value="1"/>
</dbReference>
<dbReference type="GO" id="GO:0003676">
    <property type="term" value="F:nucleic acid binding"/>
    <property type="evidence" value="ECO:0007669"/>
    <property type="project" value="InterPro"/>
</dbReference>
<dbReference type="Gene3D" id="3.10.310.30">
    <property type="match status" value="1"/>
</dbReference>
<organism evidence="3 4">
    <name type="scientific">Butyrivibrio proteoclasticus (strain ATCC 51982 / DSM 14932 / B316)</name>
    <name type="common">Clostridium proteoclasticum</name>
    <dbReference type="NCBI Taxonomy" id="515622"/>
    <lineage>
        <taxon>Bacteria</taxon>
        <taxon>Bacillati</taxon>
        <taxon>Bacillota</taxon>
        <taxon>Clostridia</taxon>
        <taxon>Lachnospirales</taxon>
        <taxon>Lachnospiraceae</taxon>
        <taxon>Butyrivibrio</taxon>
    </lineage>
</organism>
<evidence type="ECO:0000259" key="1">
    <source>
        <dbReference type="Pfam" id="PF01368"/>
    </source>
</evidence>
<dbReference type="eggNOG" id="COG0618">
    <property type="taxonomic scope" value="Bacteria"/>
</dbReference>
<dbReference type="InterPro" id="IPR038763">
    <property type="entry name" value="DHH_sf"/>
</dbReference>
<feature type="domain" description="DHHA1" evidence="2">
    <location>
        <begin position="214"/>
        <end position="312"/>
    </location>
</feature>
<proteinExistence type="predicted"/>
<dbReference type="Pfam" id="PF02272">
    <property type="entry name" value="DHHA1"/>
    <property type="match status" value="1"/>
</dbReference>
<dbReference type="Pfam" id="PF01368">
    <property type="entry name" value="DHH"/>
    <property type="match status" value="1"/>
</dbReference>
<name>E0S1N5_BUTPB</name>
<gene>
    <name evidence="3" type="ordered locus">bpr_I0968</name>
</gene>
<reference evidence="3 4" key="1">
    <citation type="journal article" date="2010" name="PLoS ONE">
        <title>The glycobiome of the rumen bacterium Butyrivibrio proteoclasticus B316(T) highlights adaptation to a polysaccharide-rich environment.</title>
        <authorList>
            <person name="Kelly W.J."/>
            <person name="Leahy S.C."/>
            <person name="Altermann E."/>
            <person name="Yeoman C.J."/>
            <person name="Dunne J.C."/>
            <person name="Kong Z."/>
            <person name="Pacheco D.M."/>
            <person name="Li D."/>
            <person name="Noel S.J."/>
            <person name="Moon C.D."/>
            <person name="Cookson A.L."/>
            <person name="Attwood G.T."/>
        </authorList>
    </citation>
    <scope>NUCLEOTIDE SEQUENCE [LARGE SCALE GENOMIC DNA]</scope>
    <source>
        <strain evidence="4">ATCC 51982 / DSM 14932 / B316</strain>
    </source>
</reference>
<dbReference type="PANTHER" id="PTHR47618:SF1">
    <property type="entry name" value="BIFUNCTIONAL OLIGORIBONUCLEASE AND PAP PHOSPHATASE NRNA"/>
    <property type="match status" value="1"/>
</dbReference>
<accession>E0S1N5</accession>
<sequence length="318" mass="35472">MRIDDHMNGVKTVAIAGHVRPDGDCIGSSMGLYLYFQKNYPDVRVDVFLEDIPEEFLFIKDADKINHTFTTDVESYDLFICIDCEKGRTGEAEKIFDAAKKTINIDHHISNTGTGDVTYIVPTSSSACELAYDVMDKDKLDINIAQALYTGMVTDTGVFKYNSTSPKTYEIAGKLISYGFDFTWLIDHVFYEKTYLQNQILGRALLESITLMDGKVIASVVSRQTMDFYGVTGSDLDGIVNQLMFTIGTDVSIFMYEDEPMMYRVSLRSNGNIDVSRVAKLLGGGGHVRASGCTLNGTAHDAINSITKYIQQQYDEKK</sequence>
<dbReference type="STRING" id="515622.bpr_I0968"/>
<protein>
    <submittedName>
        <fullName evidence="3">DHH domain-containing protein</fullName>
    </submittedName>
</protein>
<keyword evidence="4" id="KW-1185">Reference proteome</keyword>
<dbReference type="Proteomes" id="UP000001299">
    <property type="component" value="Chromosome 1"/>
</dbReference>
<evidence type="ECO:0000259" key="2">
    <source>
        <dbReference type="Pfam" id="PF02272"/>
    </source>
</evidence>
<dbReference type="HOGENOM" id="CLU_039720_0_0_9"/>
<feature type="domain" description="DDH" evidence="1">
    <location>
        <begin position="13"/>
        <end position="152"/>
    </location>
</feature>
<evidence type="ECO:0000313" key="3">
    <source>
        <dbReference type="EMBL" id="ADL33710.1"/>
    </source>
</evidence>
<evidence type="ECO:0000313" key="4">
    <source>
        <dbReference type="Proteomes" id="UP000001299"/>
    </source>
</evidence>
<dbReference type="InterPro" id="IPR051319">
    <property type="entry name" value="Oligoribo/pAp-PDE_c-di-AMP_PDE"/>
</dbReference>
<dbReference type="AlphaFoldDB" id="E0S1N5"/>
<dbReference type="KEGG" id="bpb:bpr_I0968"/>